<protein>
    <submittedName>
        <fullName evidence="11">Uncharacterized protein</fullName>
    </submittedName>
</protein>
<dbReference type="PANTHER" id="PTHR12755">
    <property type="entry name" value="CLEAVAGE/POLYADENYLATION FACTOR IA SUBUNIT CLP1P"/>
    <property type="match status" value="1"/>
</dbReference>
<dbReference type="EMBL" id="JAGGNH010000001">
    <property type="protein sequence ID" value="KAJ0985540.1"/>
    <property type="molecule type" value="Genomic_DNA"/>
</dbReference>
<evidence type="ECO:0000256" key="5">
    <source>
        <dbReference type="ARBA" id="ARBA00022741"/>
    </source>
</evidence>
<dbReference type="InterPro" id="IPR057570">
    <property type="entry name" value="NOL9_C"/>
</dbReference>
<evidence type="ECO:0000256" key="4">
    <source>
        <dbReference type="ARBA" id="ARBA00022679"/>
    </source>
</evidence>
<keyword evidence="6" id="KW-0418">Kinase</keyword>
<dbReference type="GO" id="GO:0000448">
    <property type="term" value="P:cleavage in ITS2 between 5.8S rRNA and LSU-rRNA of tricistronic rRNA transcript (SSU-rRNA, 5.8S rRNA, LSU-rRNA)"/>
    <property type="evidence" value="ECO:0007669"/>
    <property type="project" value="TreeGrafter"/>
</dbReference>
<dbReference type="SUPFAM" id="SSF52540">
    <property type="entry name" value="P-loop containing nucleoside triphosphate hydrolases"/>
    <property type="match status" value="1"/>
</dbReference>
<comment type="caution">
    <text evidence="11">The sequence shown here is derived from an EMBL/GenBank/DDBJ whole genome shotgun (WGS) entry which is preliminary data.</text>
</comment>
<dbReference type="Pfam" id="PF16575">
    <property type="entry name" value="CLP1_P"/>
    <property type="match status" value="1"/>
</dbReference>
<keyword evidence="3" id="KW-0698">rRNA processing</keyword>
<dbReference type="Gene3D" id="3.40.50.300">
    <property type="entry name" value="P-loop containing nucleotide triphosphate hydrolases"/>
    <property type="match status" value="1"/>
</dbReference>
<dbReference type="GO" id="GO:0005730">
    <property type="term" value="C:nucleolus"/>
    <property type="evidence" value="ECO:0007669"/>
    <property type="project" value="UniProtKB-SubCell"/>
</dbReference>
<name>A0A9D5D7K1_9LILI</name>
<dbReference type="Proteomes" id="UP001085076">
    <property type="component" value="Miscellaneous, Linkage group lg01"/>
</dbReference>
<dbReference type="GO" id="GO:0051731">
    <property type="term" value="F:polynucleotide 5'-hydroxyl-kinase activity"/>
    <property type="evidence" value="ECO:0007669"/>
    <property type="project" value="InterPro"/>
</dbReference>
<organism evidence="11 12">
    <name type="scientific">Dioscorea zingiberensis</name>
    <dbReference type="NCBI Taxonomy" id="325984"/>
    <lineage>
        <taxon>Eukaryota</taxon>
        <taxon>Viridiplantae</taxon>
        <taxon>Streptophyta</taxon>
        <taxon>Embryophyta</taxon>
        <taxon>Tracheophyta</taxon>
        <taxon>Spermatophyta</taxon>
        <taxon>Magnoliopsida</taxon>
        <taxon>Liliopsida</taxon>
        <taxon>Dioscoreales</taxon>
        <taxon>Dioscoreaceae</taxon>
        <taxon>Dioscorea</taxon>
    </lineage>
</organism>
<evidence type="ECO:0000313" key="12">
    <source>
        <dbReference type="Proteomes" id="UP001085076"/>
    </source>
</evidence>
<reference evidence="11" key="2">
    <citation type="journal article" date="2022" name="Hortic Res">
        <title>The genome of Dioscorea zingiberensis sheds light on the biosynthesis, origin and evolution of the medicinally important diosgenin saponins.</title>
        <authorList>
            <person name="Li Y."/>
            <person name="Tan C."/>
            <person name="Li Z."/>
            <person name="Guo J."/>
            <person name="Li S."/>
            <person name="Chen X."/>
            <person name="Wang C."/>
            <person name="Dai X."/>
            <person name="Yang H."/>
            <person name="Song W."/>
            <person name="Hou L."/>
            <person name="Xu J."/>
            <person name="Tong Z."/>
            <person name="Xu A."/>
            <person name="Yuan X."/>
            <person name="Wang W."/>
            <person name="Yang Q."/>
            <person name="Chen L."/>
            <person name="Sun Z."/>
            <person name="Wang K."/>
            <person name="Pan B."/>
            <person name="Chen J."/>
            <person name="Bao Y."/>
            <person name="Liu F."/>
            <person name="Qi X."/>
            <person name="Gang D.R."/>
            <person name="Wen J."/>
            <person name="Li J."/>
        </authorList>
    </citation>
    <scope>NUCLEOTIDE SEQUENCE</scope>
    <source>
        <strain evidence="11">Dzin_1.0</strain>
    </source>
</reference>
<dbReference type="InterPro" id="IPR045116">
    <property type="entry name" value="Clp1/Grc3"/>
</dbReference>
<keyword evidence="7" id="KW-0067">ATP-binding</keyword>
<keyword evidence="4" id="KW-0808">Transferase</keyword>
<evidence type="ECO:0000256" key="6">
    <source>
        <dbReference type="ARBA" id="ARBA00022777"/>
    </source>
</evidence>
<dbReference type="PANTHER" id="PTHR12755:SF3">
    <property type="entry name" value="POLYNUCLEOTIDE 5'-HYDROXYL-KINASE NOL9"/>
    <property type="match status" value="1"/>
</dbReference>
<evidence type="ECO:0000256" key="1">
    <source>
        <dbReference type="ARBA" id="ARBA00004604"/>
    </source>
</evidence>
<evidence type="ECO:0000256" key="7">
    <source>
        <dbReference type="ARBA" id="ARBA00022840"/>
    </source>
</evidence>
<evidence type="ECO:0000259" key="9">
    <source>
        <dbReference type="Pfam" id="PF16575"/>
    </source>
</evidence>
<dbReference type="GO" id="GO:0005524">
    <property type="term" value="F:ATP binding"/>
    <property type="evidence" value="ECO:0007669"/>
    <property type="project" value="UniProtKB-KW"/>
</dbReference>
<evidence type="ECO:0000256" key="8">
    <source>
        <dbReference type="ARBA" id="ARBA00023242"/>
    </source>
</evidence>
<feature type="domain" description="NOL9 C-terminal" evidence="10">
    <location>
        <begin position="263"/>
        <end position="358"/>
    </location>
</feature>
<dbReference type="InterPro" id="IPR032319">
    <property type="entry name" value="CLP1_P"/>
</dbReference>
<proteinExistence type="inferred from homology"/>
<evidence type="ECO:0000256" key="3">
    <source>
        <dbReference type="ARBA" id="ARBA00022552"/>
    </source>
</evidence>
<dbReference type="InterPro" id="IPR027417">
    <property type="entry name" value="P-loop_NTPase"/>
</dbReference>
<gene>
    <name evidence="11" type="ORF">J5N97_003896</name>
</gene>
<reference evidence="11" key="1">
    <citation type="submission" date="2021-03" db="EMBL/GenBank/DDBJ databases">
        <authorList>
            <person name="Li Z."/>
            <person name="Yang C."/>
        </authorList>
    </citation>
    <scope>NUCLEOTIDE SEQUENCE</scope>
    <source>
        <strain evidence="11">Dzin_1.0</strain>
        <tissue evidence="11">Leaf</tissue>
    </source>
</reference>
<keyword evidence="5" id="KW-0547">Nucleotide-binding</keyword>
<comment type="similarity">
    <text evidence="2">Belongs to the Clp1 family. NOL9/GRC3 subfamily.</text>
</comment>
<evidence type="ECO:0000256" key="2">
    <source>
        <dbReference type="ARBA" id="ARBA00011003"/>
    </source>
</evidence>
<comment type="subcellular location">
    <subcellularLocation>
        <location evidence="1">Nucleus</location>
        <location evidence="1">Nucleolus</location>
    </subcellularLocation>
</comment>
<evidence type="ECO:0000313" key="11">
    <source>
        <dbReference type="EMBL" id="KAJ0985540.1"/>
    </source>
</evidence>
<evidence type="ECO:0000259" key="10">
    <source>
        <dbReference type="Pfam" id="PF25467"/>
    </source>
</evidence>
<dbReference type="OrthoDB" id="2405412at2759"/>
<keyword evidence="12" id="KW-1185">Reference proteome</keyword>
<dbReference type="Pfam" id="PF25467">
    <property type="entry name" value="NOL9_C"/>
    <property type="match status" value="1"/>
</dbReference>
<dbReference type="AlphaFoldDB" id="A0A9D5D7K1"/>
<keyword evidence="8" id="KW-0539">Nucleus</keyword>
<sequence>MAGERSSLPSVVIPLPWEEAADSIAYDSSSRPPPISLVCGPGNCGKSTFSLHLLNTLLSRYERVAYLDTDVGQAEFTPPGCLSLHIFDKPIPDLSILCLKTPERCVFYGGVSAKNDPKGYLNSIFALYDHFLGEYYQASNINDHSKPMLPLIVNTCGWVKGLGFNVLVEILRHINLTHVVQFRTSLEKKNLPRGMFWLEGAPTGKVNLIEIQATPNASSNRPALIKKDAVMMRDLRIVSYFRQCMPRDLCISSYKELFRCLATIHPYEVHFSEIKVIRLCCQAPSLETCQSLDNSIVGLGVSSMVPSESENSTPWWCIGLGFVRAVDIHKDLFYLITPVPPSSLKMVDVLLCGSIETPTCLSQTHSHHGNAQIAETAKLLCRLKST</sequence>
<feature type="domain" description="Clp1 P-loop" evidence="9">
    <location>
        <begin position="40"/>
        <end position="242"/>
    </location>
</feature>
<accession>A0A9D5D7K1</accession>